<keyword evidence="1" id="KW-0732">Signal</keyword>
<comment type="caution">
    <text evidence="2">The sequence shown here is derived from an EMBL/GenBank/DDBJ whole genome shotgun (WGS) entry which is preliminary data.</text>
</comment>
<evidence type="ECO:0000313" key="3">
    <source>
        <dbReference type="Proteomes" id="UP001323405"/>
    </source>
</evidence>
<gene>
    <name evidence="2" type="ORF">QC762_0039600</name>
</gene>
<name>A0ABR0GMJ4_9PEZI</name>
<feature type="signal peptide" evidence="1">
    <location>
        <begin position="1"/>
        <end position="21"/>
    </location>
</feature>
<accession>A0ABR0GMJ4</accession>
<proteinExistence type="predicted"/>
<sequence length="60" mass="6403">MWSSTIFAATTLATFLKGVSSAPSPSTDKAPNGIAGYNIVDVSWDLPVKLERPHQTRSSP</sequence>
<reference evidence="2 3" key="1">
    <citation type="journal article" date="2023" name="bioRxiv">
        <title>High-quality genome assemblies of four members of thePodospora anserinaspecies complex.</title>
        <authorList>
            <person name="Ament-Velasquez S.L."/>
            <person name="Vogan A.A."/>
            <person name="Wallerman O."/>
            <person name="Hartmann F."/>
            <person name="Gautier V."/>
            <person name="Silar P."/>
            <person name="Giraud T."/>
            <person name="Johannesson H."/>
        </authorList>
    </citation>
    <scope>NUCLEOTIDE SEQUENCE [LARGE SCALE GENOMIC DNA]</scope>
    <source>
        <strain evidence="2 3">CBS 415.72m</strain>
    </source>
</reference>
<dbReference type="GeneID" id="87902909"/>
<dbReference type="EMBL" id="JAFFHA010000004">
    <property type="protein sequence ID" value="KAK4656829.1"/>
    <property type="molecule type" value="Genomic_DNA"/>
</dbReference>
<dbReference type="Proteomes" id="UP001323405">
    <property type="component" value="Unassembled WGS sequence"/>
</dbReference>
<organism evidence="2 3">
    <name type="scientific">Podospora pseudocomata</name>
    <dbReference type="NCBI Taxonomy" id="2093779"/>
    <lineage>
        <taxon>Eukaryota</taxon>
        <taxon>Fungi</taxon>
        <taxon>Dikarya</taxon>
        <taxon>Ascomycota</taxon>
        <taxon>Pezizomycotina</taxon>
        <taxon>Sordariomycetes</taxon>
        <taxon>Sordariomycetidae</taxon>
        <taxon>Sordariales</taxon>
        <taxon>Podosporaceae</taxon>
        <taxon>Podospora</taxon>
    </lineage>
</organism>
<evidence type="ECO:0000313" key="2">
    <source>
        <dbReference type="EMBL" id="KAK4656829.1"/>
    </source>
</evidence>
<keyword evidence="3" id="KW-1185">Reference proteome</keyword>
<protein>
    <submittedName>
        <fullName evidence="2">Uncharacterized protein</fullName>
    </submittedName>
</protein>
<feature type="chain" id="PRO_5046380355" evidence="1">
    <location>
        <begin position="22"/>
        <end position="60"/>
    </location>
</feature>
<dbReference type="RefSeq" id="XP_062745804.1">
    <property type="nucleotide sequence ID" value="XM_062883333.1"/>
</dbReference>
<evidence type="ECO:0000256" key="1">
    <source>
        <dbReference type="SAM" id="SignalP"/>
    </source>
</evidence>